<dbReference type="RefSeq" id="WP_349085332.1">
    <property type="nucleotide sequence ID" value="NZ_JBBMEK010000133.1"/>
</dbReference>
<feature type="transmembrane region" description="Helical" evidence="6">
    <location>
        <begin position="21"/>
        <end position="39"/>
    </location>
</feature>
<organism evidence="7 8">
    <name type="scientific">Coprococcus intestinihominis</name>
    <dbReference type="NCBI Taxonomy" id="3133154"/>
    <lineage>
        <taxon>Bacteria</taxon>
        <taxon>Bacillati</taxon>
        <taxon>Bacillota</taxon>
        <taxon>Clostridia</taxon>
        <taxon>Lachnospirales</taxon>
        <taxon>Lachnospiraceae</taxon>
        <taxon>Coprococcus</taxon>
    </lineage>
</organism>
<feature type="transmembrane region" description="Helical" evidence="6">
    <location>
        <begin position="91"/>
        <end position="110"/>
    </location>
</feature>
<keyword evidence="2" id="KW-1003">Cell membrane</keyword>
<reference evidence="7 8" key="1">
    <citation type="submission" date="2024-03" db="EMBL/GenBank/DDBJ databases">
        <title>Human intestinal bacterial collection.</title>
        <authorList>
            <person name="Pauvert C."/>
            <person name="Hitch T.C.A."/>
            <person name="Clavel T."/>
        </authorList>
    </citation>
    <scope>NUCLEOTIDE SEQUENCE [LARGE SCALE GENOMIC DNA]</scope>
    <source>
        <strain evidence="7 8">CLA-AA-H190</strain>
    </source>
</reference>
<evidence type="ECO:0000256" key="1">
    <source>
        <dbReference type="ARBA" id="ARBA00004651"/>
    </source>
</evidence>
<accession>A0ABV1B559</accession>
<dbReference type="Pfam" id="PF01943">
    <property type="entry name" value="Polysacc_synt"/>
    <property type="match status" value="1"/>
</dbReference>
<evidence type="ECO:0000256" key="6">
    <source>
        <dbReference type="SAM" id="Phobius"/>
    </source>
</evidence>
<evidence type="ECO:0000256" key="4">
    <source>
        <dbReference type="ARBA" id="ARBA00022989"/>
    </source>
</evidence>
<feature type="transmembrane region" description="Helical" evidence="6">
    <location>
        <begin position="184"/>
        <end position="202"/>
    </location>
</feature>
<feature type="transmembrane region" description="Helical" evidence="6">
    <location>
        <begin position="424"/>
        <end position="442"/>
    </location>
</feature>
<comment type="caution">
    <text evidence="7">The sequence shown here is derived from an EMBL/GenBank/DDBJ whole genome shotgun (WGS) entry which is preliminary data.</text>
</comment>
<keyword evidence="3 6" id="KW-0812">Transmembrane</keyword>
<sequence length="479" mass="54391">MNKFRKKLNEIPLTVKVSTSYAICSILQKGLSFITLPLFTRLLTTEQYGQYTIYTSWSGILMIFLTLNLAYGSFSTAMVKYETRRNEYISAIQGICLLLSAVFLIIYLPFRNVWNQLFELPTIFVLLMISEIIFSTATTLWMGKNRFEYKYKSVVAVTLLTAIISPVLAYILVCTVDQKGYARIVGYAGINILVGIIFFILNVKRGKRLYNKKFWKYAFGFNVPLLAYYLSQVIFNQSDRIMISHITGTSDAAMYGVAYNLAMILTFILNAINGSYVPWLYGKIKDHNAEENKTISLILVILMGLMVLCVIWYAPEIIVIMAGKNYEAAIYVVAPVAMSLLLLFYCQLFINIEFYYEEKKMLVYGSVGAAVLNVVLNAVLIPAFGFVAAGYTTFISYIVFALSNFYTMRLVLKKRKLPDNMYNYKALLIIFILFMISGFLGVTLYASLVARVIITLIVFGLLVLNRNKFIDALGEIKGR</sequence>
<keyword evidence="8" id="KW-1185">Reference proteome</keyword>
<keyword evidence="5 6" id="KW-0472">Membrane</keyword>
<keyword evidence="4 6" id="KW-1133">Transmembrane helix</keyword>
<proteinExistence type="predicted"/>
<dbReference type="InterPro" id="IPR002797">
    <property type="entry name" value="Polysacc_synth"/>
</dbReference>
<name>A0ABV1B559_9FIRM</name>
<feature type="transmembrane region" description="Helical" evidence="6">
    <location>
        <begin position="214"/>
        <end position="235"/>
    </location>
</feature>
<evidence type="ECO:0000256" key="3">
    <source>
        <dbReference type="ARBA" id="ARBA00022692"/>
    </source>
</evidence>
<dbReference type="Proteomes" id="UP001469749">
    <property type="component" value="Unassembled WGS sequence"/>
</dbReference>
<dbReference type="EMBL" id="JBBMEK010000133">
    <property type="protein sequence ID" value="MEQ2365573.1"/>
    <property type="molecule type" value="Genomic_DNA"/>
</dbReference>
<feature type="transmembrane region" description="Helical" evidence="6">
    <location>
        <begin position="297"/>
        <end position="322"/>
    </location>
</feature>
<feature type="transmembrane region" description="Helical" evidence="6">
    <location>
        <begin position="122"/>
        <end position="142"/>
    </location>
</feature>
<feature type="transmembrane region" description="Helical" evidence="6">
    <location>
        <begin position="394"/>
        <end position="412"/>
    </location>
</feature>
<dbReference type="PANTHER" id="PTHR30250">
    <property type="entry name" value="PST FAMILY PREDICTED COLANIC ACID TRANSPORTER"/>
    <property type="match status" value="1"/>
</dbReference>
<gene>
    <name evidence="7" type="ORF">WMO25_10730</name>
</gene>
<comment type="subcellular location">
    <subcellularLocation>
        <location evidence="1">Cell membrane</location>
        <topology evidence="1">Multi-pass membrane protein</topology>
    </subcellularLocation>
</comment>
<feature type="transmembrane region" description="Helical" evidence="6">
    <location>
        <begin position="362"/>
        <end position="388"/>
    </location>
</feature>
<feature type="transmembrane region" description="Helical" evidence="6">
    <location>
        <begin position="51"/>
        <end position="71"/>
    </location>
</feature>
<feature type="transmembrane region" description="Helical" evidence="6">
    <location>
        <begin position="255"/>
        <end position="276"/>
    </location>
</feature>
<dbReference type="InterPro" id="IPR050833">
    <property type="entry name" value="Poly_Biosynth_Transport"/>
</dbReference>
<dbReference type="PANTHER" id="PTHR30250:SF11">
    <property type="entry name" value="O-ANTIGEN TRANSPORTER-RELATED"/>
    <property type="match status" value="1"/>
</dbReference>
<evidence type="ECO:0000313" key="7">
    <source>
        <dbReference type="EMBL" id="MEQ2365573.1"/>
    </source>
</evidence>
<feature type="transmembrane region" description="Helical" evidence="6">
    <location>
        <begin position="154"/>
        <end position="172"/>
    </location>
</feature>
<feature type="transmembrane region" description="Helical" evidence="6">
    <location>
        <begin position="328"/>
        <end position="350"/>
    </location>
</feature>
<evidence type="ECO:0000313" key="8">
    <source>
        <dbReference type="Proteomes" id="UP001469749"/>
    </source>
</evidence>
<feature type="transmembrane region" description="Helical" evidence="6">
    <location>
        <begin position="448"/>
        <end position="464"/>
    </location>
</feature>
<evidence type="ECO:0000256" key="2">
    <source>
        <dbReference type="ARBA" id="ARBA00022475"/>
    </source>
</evidence>
<protein>
    <submittedName>
        <fullName evidence="7">Oligosaccharide flippase family protein</fullName>
    </submittedName>
</protein>
<evidence type="ECO:0000256" key="5">
    <source>
        <dbReference type="ARBA" id="ARBA00023136"/>
    </source>
</evidence>